<reference evidence="2 3" key="1">
    <citation type="submission" date="2012-02" db="EMBL/GenBank/DDBJ databases">
        <title>Complete genome sequence of Caldilinea aerophila DSM 14535 (= NBRC 102666).</title>
        <authorList>
            <person name="Oguchi A."/>
            <person name="Hosoyama A."/>
            <person name="Sekine M."/>
            <person name="Fukai R."/>
            <person name="Kato Y."/>
            <person name="Nakamura S."/>
            <person name="Hanada S."/>
            <person name="Yamazaki S."/>
            <person name="Fujita N."/>
        </authorList>
    </citation>
    <scope>NUCLEOTIDE SEQUENCE [LARGE SCALE GENOMIC DNA]</scope>
    <source>
        <strain evidence="3">DSM 14535 / JCM 11387 / NBRC 104270 / STL-6-O1</strain>
    </source>
</reference>
<dbReference type="OrthoDB" id="9795467at2"/>
<sequence length="435" mass="47782">MPRKIFALLLVLALLAAACGAPATAPGGASEGKITLRLWSHQNPSFIQANEAVIARFMEANPDIEVKYEQFEYDQFIQALQTSMQAGTEADVIEMFGTWVCSYARGGRLAETPLDVISYAEAQELFFEAPLNGYYCDGKLYGLPNEFNLEVGGALVNPALFEGKGVPYPPVWDTMDTLREQASRLSEFDGDTMVRAGFHFIGGDGLPFLLLEGILEQGGSYFAEDGKHFTFDTPEAIATIQLLMDMVQKDKLVDPVLFNGESNPPYDGFFAGVVAASFIGSWAAGQGLVNYPDFKFDYVNTPVLFGSERRYAADSGWGKVVSANSKHQEAAWKLVRFMTVEQENAITFNGVTGTIPALKALVENPQPVLEKAPWIEPTFKLLPYGHYIGDLTDRDKLFYEIIYPAILQALQGSMTAEQAAQTIHVQANEMVDAAQ</sequence>
<dbReference type="eggNOG" id="COG1653">
    <property type="taxonomic scope" value="Bacteria"/>
</dbReference>
<organism evidence="2 3">
    <name type="scientific">Caldilinea aerophila (strain DSM 14535 / JCM 11387 / NBRC 104270 / STL-6-O1)</name>
    <dbReference type="NCBI Taxonomy" id="926550"/>
    <lineage>
        <taxon>Bacteria</taxon>
        <taxon>Bacillati</taxon>
        <taxon>Chloroflexota</taxon>
        <taxon>Caldilineae</taxon>
        <taxon>Caldilineales</taxon>
        <taxon>Caldilineaceae</taxon>
        <taxon>Caldilinea</taxon>
    </lineage>
</organism>
<dbReference type="PROSITE" id="PS51257">
    <property type="entry name" value="PROKAR_LIPOPROTEIN"/>
    <property type="match status" value="1"/>
</dbReference>
<dbReference type="Gene3D" id="3.40.190.10">
    <property type="entry name" value="Periplasmic binding protein-like II"/>
    <property type="match status" value="1"/>
</dbReference>
<keyword evidence="3" id="KW-1185">Reference proteome</keyword>
<dbReference type="Proteomes" id="UP000007880">
    <property type="component" value="Chromosome"/>
</dbReference>
<name>I0I512_CALAS</name>
<evidence type="ECO:0000313" key="3">
    <source>
        <dbReference type="Proteomes" id="UP000007880"/>
    </source>
</evidence>
<dbReference type="HOGENOM" id="CLU_031285_9_1_0"/>
<evidence type="ECO:0000256" key="1">
    <source>
        <dbReference type="SAM" id="SignalP"/>
    </source>
</evidence>
<proteinExistence type="predicted"/>
<keyword evidence="1" id="KW-0732">Signal</keyword>
<gene>
    <name evidence="2" type="ordered locus">CLDAP_23100</name>
</gene>
<dbReference type="SUPFAM" id="SSF53850">
    <property type="entry name" value="Periplasmic binding protein-like II"/>
    <property type="match status" value="1"/>
</dbReference>
<dbReference type="PANTHER" id="PTHR43649">
    <property type="entry name" value="ARABINOSE-BINDING PROTEIN-RELATED"/>
    <property type="match status" value="1"/>
</dbReference>
<dbReference type="AlphaFoldDB" id="I0I512"/>
<feature type="chain" id="PRO_5003628525" evidence="1">
    <location>
        <begin position="24"/>
        <end position="435"/>
    </location>
</feature>
<dbReference type="InterPro" id="IPR050490">
    <property type="entry name" value="Bact_solute-bd_prot1"/>
</dbReference>
<accession>I0I512</accession>
<feature type="signal peptide" evidence="1">
    <location>
        <begin position="1"/>
        <end position="23"/>
    </location>
</feature>
<dbReference type="STRING" id="926550.CLDAP_23100"/>
<protein>
    <submittedName>
        <fullName evidence="2">Putative ABC transporter substrate binding protein</fullName>
    </submittedName>
</protein>
<dbReference type="InterPro" id="IPR006059">
    <property type="entry name" value="SBP"/>
</dbReference>
<dbReference type="KEGG" id="cap:CLDAP_23100"/>
<dbReference type="Pfam" id="PF01547">
    <property type="entry name" value="SBP_bac_1"/>
    <property type="match status" value="1"/>
</dbReference>
<dbReference type="EMBL" id="AP012337">
    <property type="protein sequence ID" value="BAM00350.1"/>
    <property type="molecule type" value="Genomic_DNA"/>
</dbReference>
<dbReference type="RefSeq" id="WP_014433583.1">
    <property type="nucleotide sequence ID" value="NC_017079.1"/>
</dbReference>
<dbReference type="PANTHER" id="PTHR43649:SF12">
    <property type="entry name" value="DIACETYLCHITOBIOSE BINDING PROTEIN DASA"/>
    <property type="match status" value="1"/>
</dbReference>
<evidence type="ECO:0000313" key="2">
    <source>
        <dbReference type="EMBL" id="BAM00350.1"/>
    </source>
</evidence>